<dbReference type="Pfam" id="PF04191">
    <property type="entry name" value="PEMT"/>
    <property type="match status" value="1"/>
</dbReference>
<feature type="transmembrane region" description="Helical" evidence="5">
    <location>
        <begin position="6"/>
        <end position="23"/>
    </location>
</feature>
<comment type="subcellular location">
    <subcellularLocation>
        <location evidence="1">Endomembrane system</location>
        <topology evidence="1">Multi-pass membrane protein</topology>
    </subcellularLocation>
</comment>
<dbReference type="Gene3D" id="1.20.120.1630">
    <property type="match status" value="1"/>
</dbReference>
<dbReference type="PANTHER" id="PTHR43847">
    <property type="entry name" value="BLL3993 PROTEIN"/>
    <property type="match status" value="1"/>
</dbReference>
<gene>
    <name evidence="6" type="ORF">JQC93_09160</name>
</gene>
<dbReference type="PANTHER" id="PTHR43847:SF1">
    <property type="entry name" value="BLL3993 PROTEIN"/>
    <property type="match status" value="1"/>
</dbReference>
<organism evidence="6 7">
    <name type="scientific">Vibrio ulleungensis</name>
    <dbReference type="NCBI Taxonomy" id="2807619"/>
    <lineage>
        <taxon>Bacteria</taxon>
        <taxon>Pseudomonadati</taxon>
        <taxon>Pseudomonadota</taxon>
        <taxon>Gammaproteobacteria</taxon>
        <taxon>Vibrionales</taxon>
        <taxon>Vibrionaceae</taxon>
        <taxon>Vibrio</taxon>
    </lineage>
</organism>
<keyword evidence="7" id="KW-1185">Reference proteome</keyword>
<evidence type="ECO:0000256" key="2">
    <source>
        <dbReference type="ARBA" id="ARBA00022692"/>
    </source>
</evidence>
<keyword evidence="3 5" id="KW-1133">Transmembrane helix</keyword>
<dbReference type="RefSeq" id="WP_205158151.1">
    <property type="nucleotide sequence ID" value="NZ_JAFEUM010000003.1"/>
</dbReference>
<evidence type="ECO:0000256" key="3">
    <source>
        <dbReference type="ARBA" id="ARBA00022989"/>
    </source>
</evidence>
<feature type="transmembrane region" description="Helical" evidence="5">
    <location>
        <begin position="35"/>
        <end position="55"/>
    </location>
</feature>
<accession>A0ABS2HHT7</accession>
<dbReference type="EMBL" id="JAFEUM010000003">
    <property type="protein sequence ID" value="MBM7036574.1"/>
    <property type="molecule type" value="Genomic_DNA"/>
</dbReference>
<keyword evidence="2 5" id="KW-0812">Transmembrane</keyword>
<evidence type="ECO:0000256" key="1">
    <source>
        <dbReference type="ARBA" id="ARBA00004127"/>
    </source>
</evidence>
<dbReference type="InterPro" id="IPR007318">
    <property type="entry name" value="Phopholipid_MeTrfase"/>
</dbReference>
<name>A0ABS2HHT7_9VIBR</name>
<dbReference type="InterPro" id="IPR052527">
    <property type="entry name" value="Metal_cation-efflux_comp"/>
</dbReference>
<reference evidence="6 7" key="1">
    <citation type="submission" date="2021-02" db="EMBL/GenBank/DDBJ databases">
        <authorList>
            <person name="Park J.-S."/>
        </authorList>
    </citation>
    <scope>NUCLEOTIDE SEQUENCE [LARGE SCALE GENOMIC DNA]</scope>
    <source>
        <strain evidence="6 7">188UL20-2</strain>
    </source>
</reference>
<feature type="transmembrane region" description="Helical" evidence="5">
    <location>
        <begin position="87"/>
        <end position="114"/>
    </location>
</feature>
<evidence type="ECO:0000256" key="4">
    <source>
        <dbReference type="ARBA" id="ARBA00023136"/>
    </source>
</evidence>
<evidence type="ECO:0000313" key="7">
    <source>
        <dbReference type="Proteomes" id="UP000809621"/>
    </source>
</evidence>
<protein>
    <submittedName>
        <fullName evidence="6">Isoprenylcysteine carboxylmethyltransferase family protein</fullName>
    </submittedName>
</protein>
<proteinExistence type="predicted"/>
<evidence type="ECO:0000313" key="6">
    <source>
        <dbReference type="EMBL" id="MBM7036574.1"/>
    </source>
</evidence>
<evidence type="ECO:0000256" key="5">
    <source>
        <dbReference type="SAM" id="Phobius"/>
    </source>
</evidence>
<sequence>MRNVFIPPPVVMGLCGLLAAWMVDFKYQLQTSTLLVVCLLVIIGVYIALEAVMAFKRANTTIHPNKAEHTVTLVVEGVYAFTRNPMYLSMLCVLIAWCLVFVSAWGWISVGVYIGYITRFQIMPEEQVLKRKFGKSYESYCLSVRRWV</sequence>
<keyword evidence="4 5" id="KW-0472">Membrane</keyword>
<dbReference type="Proteomes" id="UP000809621">
    <property type="component" value="Unassembled WGS sequence"/>
</dbReference>
<comment type="caution">
    <text evidence="6">The sequence shown here is derived from an EMBL/GenBank/DDBJ whole genome shotgun (WGS) entry which is preliminary data.</text>
</comment>